<evidence type="ECO:0000256" key="1">
    <source>
        <dbReference type="SAM" id="MobiDB-lite"/>
    </source>
</evidence>
<protein>
    <submittedName>
        <fullName evidence="2">Uncharacterized protein</fullName>
    </submittedName>
</protein>
<evidence type="ECO:0000313" key="3">
    <source>
        <dbReference type="Proteomes" id="UP001201812"/>
    </source>
</evidence>
<evidence type="ECO:0000313" key="2">
    <source>
        <dbReference type="EMBL" id="KAI1690626.1"/>
    </source>
</evidence>
<gene>
    <name evidence="2" type="ORF">DdX_22380</name>
</gene>
<dbReference type="EMBL" id="JAKKPZ010001124">
    <property type="protein sequence ID" value="KAI1690626.1"/>
    <property type="molecule type" value="Genomic_DNA"/>
</dbReference>
<name>A0AAD4MEB0_9BILA</name>
<accession>A0AAD4MEB0</accession>
<proteinExistence type="predicted"/>
<keyword evidence="3" id="KW-1185">Reference proteome</keyword>
<dbReference type="Proteomes" id="UP001201812">
    <property type="component" value="Unassembled WGS sequence"/>
</dbReference>
<feature type="compositionally biased region" description="Basic residues" evidence="1">
    <location>
        <begin position="244"/>
        <end position="253"/>
    </location>
</feature>
<reference evidence="2" key="1">
    <citation type="submission" date="2022-01" db="EMBL/GenBank/DDBJ databases">
        <title>Genome Sequence Resource for Two Populations of Ditylenchus destructor, the Migratory Endoparasitic Phytonematode.</title>
        <authorList>
            <person name="Zhang H."/>
            <person name="Lin R."/>
            <person name="Xie B."/>
        </authorList>
    </citation>
    <scope>NUCLEOTIDE SEQUENCE</scope>
    <source>
        <strain evidence="2">BazhouSP</strain>
    </source>
</reference>
<organism evidence="2 3">
    <name type="scientific">Ditylenchus destructor</name>
    <dbReference type="NCBI Taxonomy" id="166010"/>
    <lineage>
        <taxon>Eukaryota</taxon>
        <taxon>Metazoa</taxon>
        <taxon>Ecdysozoa</taxon>
        <taxon>Nematoda</taxon>
        <taxon>Chromadorea</taxon>
        <taxon>Rhabditida</taxon>
        <taxon>Tylenchina</taxon>
        <taxon>Tylenchomorpha</taxon>
        <taxon>Sphaerularioidea</taxon>
        <taxon>Anguinidae</taxon>
        <taxon>Anguininae</taxon>
        <taxon>Ditylenchus</taxon>
    </lineage>
</organism>
<comment type="caution">
    <text evidence="2">The sequence shown here is derived from an EMBL/GenBank/DDBJ whole genome shotgun (WGS) entry which is preliminary data.</text>
</comment>
<dbReference type="AlphaFoldDB" id="A0AAD4MEB0"/>
<feature type="region of interest" description="Disordered" evidence="1">
    <location>
        <begin position="219"/>
        <end position="253"/>
    </location>
</feature>
<sequence length="253" mass="28258">MASMQLKCNLTKCRDMDVYLDDSDIESHISAKHLSYLPLKCTWCEEENQDHFCATREDIKKHTSINHNGKNARYSVFEDDAKEDELKKLAKECRCSAIPQIISNDSKIALRRVLNVLGGSTSIANVAENGLQVKQENHDDVIVIEDDNDSAAVPNSSDGNVLEQLPEQRVERIAIASNGQNEQPVAHPNIGAENYEVHPADVPEVKPSVNISIVEDQTNSVTTKTAEKAKKRRRSARLTDKQNAAKRSRLNDK</sequence>